<dbReference type="Pfam" id="PF00069">
    <property type="entry name" value="Pkinase"/>
    <property type="match status" value="1"/>
</dbReference>
<keyword evidence="3 6" id="KW-0547">Nucleotide-binding</keyword>
<feature type="domain" description="Protein kinase" evidence="8">
    <location>
        <begin position="12"/>
        <end position="273"/>
    </location>
</feature>
<dbReference type="SUPFAM" id="SSF56112">
    <property type="entry name" value="Protein kinase-like (PK-like)"/>
    <property type="match status" value="1"/>
</dbReference>
<dbReference type="PANTHER" id="PTHR24346">
    <property type="entry name" value="MAP/MICROTUBULE AFFINITY-REGULATING KINASE"/>
    <property type="match status" value="1"/>
</dbReference>
<dbReference type="GO" id="GO:0035556">
    <property type="term" value="P:intracellular signal transduction"/>
    <property type="evidence" value="ECO:0007669"/>
    <property type="project" value="TreeGrafter"/>
</dbReference>
<feature type="compositionally biased region" description="Basic residues" evidence="7">
    <location>
        <begin position="574"/>
        <end position="593"/>
    </location>
</feature>
<dbReference type="GO" id="GO:0004674">
    <property type="term" value="F:protein serine/threonine kinase activity"/>
    <property type="evidence" value="ECO:0007669"/>
    <property type="project" value="UniProtKB-KW"/>
</dbReference>
<evidence type="ECO:0000256" key="5">
    <source>
        <dbReference type="ARBA" id="ARBA00022840"/>
    </source>
</evidence>
<dbReference type="OMA" id="YMIDICE"/>
<evidence type="ECO:0000256" key="2">
    <source>
        <dbReference type="ARBA" id="ARBA00022679"/>
    </source>
</evidence>
<feature type="compositionally biased region" description="Low complexity" evidence="7">
    <location>
        <begin position="457"/>
        <end position="471"/>
    </location>
</feature>
<dbReference type="RefSeq" id="XP_013758959.1">
    <property type="nucleotide sequence ID" value="XM_013903505.1"/>
</dbReference>
<evidence type="ECO:0000313" key="10">
    <source>
        <dbReference type="Proteomes" id="UP000054408"/>
    </source>
</evidence>
<gene>
    <name evidence="9" type="ORF">AMSG_04175</name>
</gene>
<accession>A0A0L0D6U9</accession>
<sequence>MGAGTVSRVGYYSLTETLGKGKFGHVRLGRHDFTGEKVAVKVLDKAALGEEDVALLFRELRIHGLIHHPNVMRLYDVVDAGKELCLVLEYCPGGSLQARLAKTGPMGEDEARAVFGQIVAAMRYVHALGIVHRDLKPGNILLDGRGRVKIGDFGFARFYTPGTELFRCCGTPRFMAPELLRASPYIGPQVDVYALGVTLYGLLTASDPFGSIPKAGRKSREVTAERAKRASVGRLDPHPAIEAETDVGRLLAAMIVRPAHRATLGDVAASPWLAGTPAASWVEPPFPQLELPQRGGGLDNGIIDALVQMGWEREALEEALTADALDKWRPVPASPATALEFDELHPSDEDSPTSASANLIDQARAKRIAAVYGFPSIAVPMLRVYAMLVRKKVLSLAYRDAGAPLLLVEHSMSPNRDVTDHGDALGSFSNDYFSIYEEVGVEAARPHSPTAARPPLRRSASTTLAAASGRPPRGPRRDSRSRSRSASASREPRSARTRSASAQRREASAASARSRPPSLPRSGPEPVRTRSRATSASASRPPLAVRNAVAAEPARLPFRRAGKAGDAGTAMPARRNRNRTTSASRRRVGAPSS</sequence>
<dbReference type="InterPro" id="IPR011009">
    <property type="entry name" value="Kinase-like_dom_sf"/>
</dbReference>
<evidence type="ECO:0000256" key="1">
    <source>
        <dbReference type="ARBA" id="ARBA00022527"/>
    </source>
</evidence>
<evidence type="ECO:0000313" key="9">
    <source>
        <dbReference type="EMBL" id="KNC47940.1"/>
    </source>
</evidence>
<dbReference type="InterPro" id="IPR017441">
    <property type="entry name" value="Protein_kinase_ATP_BS"/>
</dbReference>
<dbReference type="PROSITE" id="PS50011">
    <property type="entry name" value="PROTEIN_KINASE_DOM"/>
    <property type="match status" value="1"/>
</dbReference>
<keyword evidence="4 9" id="KW-0418">Kinase</keyword>
<evidence type="ECO:0000256" key="4">
    <source>
        <dbReference type="ARBA" id="ARBA00022777"/>
    </source>
</evidence>
<keyword evidence="10" id="KW-1185">Reference proteome</keyword>
<dbReference type="PROSITE" id="PS00108">
    <property type="entry name" value="PROTEIN_KINASE_ST"/>
    <property type="match status" value="1"/>
</dbReference>
<keyword evidence="1" id="KW-0723">Serine/threonine-protein kinase</keyword>
<dbReference type="FunFam" id="3.30.200.20:FF:000003">
    <property type="entry name" value="Non-specific serine/threonine protein kinase"/>
    <property type="match status" value="1"/>
</dbReference>
<evidence type="ECO:0000256" key="6">
    <source>
        <dbReference type="PROSITE-ProRule" id="PRU10141"/>
    </source>
</evidence>
<evidence type="ECO:0000256" key="3">
    <source>
        <dbReference type="ARBA" id="ARBA00022741"/>
    </source>
</evidence>
<dbReference type="GeneID" id="25563730"/>
<dbReference type="EMBL" id="GL349449">
    <property type="protein sequence ID" value="KNC47940.1"/>
    <property type="molecule type" value="Genomic_DNA"/>
</dbReference>
<dbReference type="STRING" id="461836.A0A0L0D6U9"/>
<dbReference type="Gene3D" id="1.10.510.10">
    <property type="entry name" value="Transferase(Phosphotransferase) domain 1"/>
    <property type="match status" value="1"/>
</dbReference>
<name>A0A0L0D6U9_THETB</name>
<dbReference type="GO" id="GO:0005737">
    <property type="term" value="C:cytoplasm"/>
    <property type="evidence" value="ECO:0007669"/>
    <property type="project" value="TreeGrafter"/>
</dbReference>
<dbReference type="InterPro" id="IPR008271">
    <property type="entry name" value="Ser/Thr_kinase_AS"/>
</dbReference>
<dbReference type="OrthoDB" id="193931at2759"/>
<dbReference type="eggNOG" id="KOG0586">
    <property type="taxonomic scope" value="Eukaryota"/>
</dbReference>
<evidence type="ECO:0000256" key="7">
    <source>
        <dbReference type="SAM" id="MobiDB-lite"/>
    </source>
</evidence>
<evidence type="ECO:0000259" key="8">
    <source>
        <dbReference type="PROSITE" id="PS50011"/>
    </source>
</evidence>
<dbReference type="GO" id="GO:0005524">
    <property type="term" value="F:ATP binding"/>
    <property type="evidence" value="ECO:0007669"/>
    <property type="project" value="UniProtKB-UniRule"/>
</dbReference>
<proteinExistence type="predicted"/>
<organism evidence="9 10">
    <name type="scientific">Thecamonas trahens ATCC 50062</name>
    <dbReference type="NCBI Taxonomy" id="461836"/>
    <lineage>
        <taxon>Eukaryota</taxon>
        <taxon>Apusozoa</taxon>
        <taxon>Apusomonadida</taxon>
        <taxon>Apusomonadidae</taxon>
        <taxon>Thecamonas</taxon>
    </lineage>
</organism>
<feature type="binding site" evidence="6">
    <location>
        <position position="41"/>
    </location>
    <ligand>
        <name>ATP</name>
        <dbReference type="ChEBI" id="CHEBI:30616"/>
    </ligand>
</feature>
<feature type="region of interest" description="Disordered" evidence="7">
    <location>
        <begin position="444"/>
        <end position="593"/>
    </location>
</feature>
<reference evidence="9 10" key="1">
    <citation type="submission" date="2010-05" db="EMBL/GenBank/DDBJ databases">
        <title>The Genome Sequence of Thecamonas trahens ATCC 50062.</title>
        <authorList>
            <consortium name="The Broad Institute Genome Sequencing Platform"/>
            <person name="Russ C."/>
            <person name="Cuomo C."/>
            <person name="Shea T."/>
            <person name="Young S.K."/>
            <person name="Zeng Q."/>
            <person name="Koehrsen M."/>
            <person name="Haas B."/>
            <person name="Borodovsky M."/>
            <person name="Guigo R."/>
            <person name="Alvarado L."/>
            <person name="Berlin A."/>
            <person name="Bochicchio J."/>
            <person name="Borenstein D."/>
            <person name="Chapman S."/>
            <person name="Chen Z."/>
            <person name="Freedman E."/>
            <person name="Gellesch M."/>
            <person name="Goldberg J."/>
            <person name="Griggs A."/>
            <person name="Gujja S."/>
            <person name="Heilman E."/>
            <person name="Heiman D."/>
            <person name="Hepburn T."/>
            <person name="Howarth C."/>
            <person name="Jen D."/>
            <person name="Larson L."/>
            <person name="Mehta T."/>
            <person name="Park D."/>
            <person name="Pearson M."/>
            <person name="Roberts A."/>
            <person name="Saif S."/>
            <person name="Shenoy N."/>
            <person name="Sisk P."/>
            <person name="Stolte C."/>
            <person name="Sykes S."/>
            <person name="Thomson T."/>
            <person name="Walk T."/>
            <person name="White J."/>
            <person name="Yandava C."/>
            <person name="Burger G."/>
            <person name="Gray M.W."/>
            <person name="Holland P.W.H."/>
            <person name="King N."/>
            <person name="Lang F.B.F."/>
            <person name="Roger A.J."/>
            <person name="Ruiz-Trillo I."/>
            <person name="Lander E."/>
            <person name="Nusbaum C."/>
        </authorList>
    </citation>
    <scope>NUCLEOTIDE SEQUENCE [LARGE SCALE GENOMIC DNA]</scope>
    <source>
        <strain evidence="9 10">ATCC 50062</strain>
    </source>
</reference>
<dbReference type="PROSITE" id="PS00107">
    <property type="entry name" value="PROTEIN_KINASE_ATP"/>
    <property type="match status" value="1"/>
</dbReference>
<keyword evidence="2" id="KW-0808">Transferase</keyword>
<dbReference type="Proteomes" id="UP000054408">
    <property type="component" value="Unassembled WGS sequence"/>
</dbReference>
<keyword evidence="5 6" id="KW-0067">ATP-binding</keyword>
<dbReference type="SMART" id="SM00220">
    <property type="entry name" value="S_TKc"/>
    <property type="match status" value="1"/>
</dbReference>
<dbReference type="PANTHER" id="PTHR24346:SF75">
    <property type="entry name" value="AURORA KINASE"/>
    <property type="match status" value="1"/>
</dbReference>
<protein>
    <submittedName>
        <fullName evidence="9">CAMK/CAMKL/MARK protein kinase</fullName>
    </submittedName>
</protein>
<dbReference type="FunFam" id="1.10.510.10:FF:000571">
    <property type="entry name" value="Maternal embryonic leucine zipper kinase"/>
    <property type="match status" value="1"/>
</dbReference>
<dbReference type="InterPro" id="IPR000719">
    <property type="entry name" value="Prot_kinase_dom"/>
</dbReference>
<feature type="compositionally biased region" description="Low complexity" evidence="7">
    <location>
        <begin position="497"/>
        <end position="540"/>
    </location>
</feature>
<dbReference type="AlphaFoldDB" id="A0A0L0D6U9"/>